<dbReference type="GO" id="GO:0015031">
    <property type="term" value="P:protein transport"/>
    <property type="evidence" value="ECO:0007669"/>
    <property type="project" value="InterPro"/>
</dbReference>
<dbReference type="AlphaFoldDB" id="K9TXZ6"/>
<organism evidence="1 2">
    <name type="scientific">Chroococcidiopsis thermalis (strain PCC 7203)</name>
    <dbReference type="NCBI Taxonomy" id="251229"/>
    <lineage>
        <taxon>Bacteria</taxon>
        <taxon>Bacillati</taxon>
        <taxon>Cyanobacteriota</taxon>
        <taxon>Cyanophyceae</taxon>
        <taxon>Chroococcidiopsidales</taxon>
        <taxon>Chroococcidiopsidaceae</taxon>
        <taxon>Chroococcidiopsis</taxon>
    </lineage>
</organism>
<dbReference type="Pfam" id="PF04278">
    <property type="entry name" value="Tic22"/>
    <property type="match status" value="1"/>
</dbReference>
<dbReference type="RefSeq" id="WP_015153407.1">
    <property type="nucleotide sequence ID" value="NC_019695.1"/>
</dbReference>
<keyword evidence="2" id="KW-1185">Reference proteome</keyword>
<dbReference type="Proteomes" id="UP000010384">
    <property type="component" value="Chromosome"/>
</dbReference>
<dbReference type="Gene3D" id="3.40.1350.100">
    <property type="match status" value="2"/>
</dbReference>
<gene>
    <name evidence="1" type="ORF">Chro_1333</name>
</gene>
<dbReference type="PANTHER" id="PTHR33926">
    <property type="entry name" value="PROTEIN TIC 22, CHLOROPLASTIC"/>
    <property type="match status" value="1"/>
</dbReference>
<protein>
    <submittedName>
        <fullName evidence="1">Tic22 family protein</fullName>
    </submittedName>
</protein>
<dbReference type="STRING" id="251229.Chro_1333"/>
<dbReference type="eggNOG" id="ENOG502Z8C3">
    <property type="taxonomic scope" value="Bacteria"/>
</dbReference>
<dbReference type="PANTHER" id="PTHR33926:SF4">
    <property type="entry name" value="PROTEIN TIC 22, CHLOROPLASTIC"/>
    <property type="match status" value="1"/>
</dbReference>
<dbReference type="KEGG" id="cthe:Chro_1333"/>
<reference evidence="1 2" key="1">
    <citation type="submission" date="2012-06" db="EMBL/GenBank/DDBJ databases">
        <title>Finished chromosome of genome of Chroococcidiopsis thermalis PCC 7203.</title>
        <authorList>
            <consortium name="US DOE Joint Genome Institute"/>
            <person name="Gugger M."/>
            <person name="Coursin T."/>
            <person name="Rippka R."/>
            <person name="Tandeau De Marsac N."/>
            <person name="Huntemann M."/>
            <person name="Wei C.-L."/>
            <person name="Han J."/>
            <person name="Detter J.C."/>
            <person name="Han C."/>
            <person name="Tapia R."/>
            <person name="Davenport K."/>
            <person name="Daligault H."/>
            <person name="Erkkila T."/>
            <person name="Gu W."/>
            <person name="Munk A.C.C."/>
            <person name="Teshima H."/>
            <person name="Xu Y."/>
            <person name="Chain P."/>
            <person name="Chen A."/>
            <person name="Krypides N."/>
            <person name="Mavromatis K."/>
            <person name="Markowitz V."/>
            <person name="Szeto E."/>
            <person name="Ivanova N."/>
            <person name="Mikhailova N."/>
            <person name="Ovchinnikova G."/>
            <person name="Pagani I."/>
            <person name="Pati A."/>
            <person name="Goodwin L."/>
            <person name="Peters L."/>
            <person name="Pitluck S."/>
            <person name="Woyke T."/>
            <person name="Kerfeld C."/>
        </authorList>
    </citation>
    <scope>NUCLEOTIDE SEQUENCE [LARGE SCALE GENOMIC DNA]</scope>
    <source>
        <strain evidence="1 2">PCC 7203</strain>
    </source>
</reference>
<name>K9TXZ6_CHRTP</name>
<dbReference type="EMBL" id="CP003597">
    <property type="protein sequence ID" value="AFY86859.1"/>
    <property type="molecule type" value="Genomic_DNA"/>
</dbReference>
<sequence>MKSVIKSMIRWSATLGVVGSTIIGTTTMGALEVLALPEQQILQKLGPVPMFTITDNKGAPLVASVPDQKDKSGVAGVFINRQDAQAFIDRLKQKNPELAKNVRVVPVSLAEVYKLEQTNKKKPNSPNFAFVPGQQQVDAAKTLLQQSGQKPEQFKGTPLFVAKAGKEKGYLTIKQADQQVIPFFFNKTELQAMLERFKKQKPDLASTIEIQVVNLEGVLQAMQTRNDQGLSQIVLVPPKESIDFVRSLQPAAPNQPAKKP</sequence>
<evidence type="ECO:0000313" key="1">
    <source>
        <dbReference type="EMBL" id="AFY86859.1"/>
    </source>
</evidence>
<proteinExistence type="predicted"/>
<dbReference type="OrthoDB" id="509198at2"/>
<dbReference type="PATRIC" id="fig|251229.3.peg.1565"/>
<dbReference type="HOGENOM" id="CLU_073560_0_0_3"/>
<dbReference type="InterPro" id="IPR007378">
    <property type="entry name" value="Tic22-like"/>
</dbReference>
<accession>K9TXZ6</accession>
<evidence type="ECO:0000313" key="2">
    <source>
        <dbReference type="Proteomes" id="UP000010384"/>
    </source>
</evidence>
<dbReference type="InParanoid" id="K9TXZ6"/>